<dbReference type="EMBL" id="CP086322">
    <property type="protein sequence ID" value="UQA96288.1"/>
    <property type="molecule type" value="Genomic_DNA"/>
</dbReference>
<name>A0ABY4MFM3_9ACTN</name>
<organism evidence="2 3">
    <name type="scientific">Streptomyces halobius</name>
    <dbReference type="NCBI Taxonomy" id="2879846"/>
    <lineage>
        <taxon>Bacteria</taxon>
        <taxon>Bacillati</taxon>
        <taxon>Actinomycetota</taxon>
        <taxon>Actinomycetes</taxon>
        <taxon>Kitasatosporales</taxon>
        <taxon>Streptomycetaceae</taxon>
        <taxon>Streptomyces</taxon>
    </lineage>
</organism>
<feature type="region of interest" description="Disordered" evidence="1">
    <location>
        <begin position="1"/>
        <end position="44"/>
    </location>
</feature>
<protein>
    <submittedName>
        <fullName evidence="2">Transposase</fullName>
    </submittedName>
</protein>
<dbReference type="InterPro" id="IPR036397">
    <property type="entry name" value="RNaseH_sf"/>
</dbReference>
<dbReference type="Proteomes" id="UP000830115">
    <property type="component" value="Chromosome"/>
</dbReference>
<evidence type="ECO:0000313" key="3">
    <source>
        <dbReference type="Proteomes" id="UP000830115"/>
    </source>
</evidence>
<sequence length="104" mass="10882">MRGPDSPSGPLRTGPFTLDSAEPTGSPATGVDGGQHEFPLPPYAPDLNPAEGIWTNLKNGLGNLAPSTLDSLAGLARSRLKAMQYRPDMLDGFIAEIGLTLEPP</sequence>
<dbReference type="Gene3D" id="3.30.420.10">
    <property type="entry name" value="Ribonuclease H-like superfamily/Ribonuclease H"/>
    <property type="match status" value="1"/>
</dbReference>
<accession>A0ABY4MFM3</accession>
<evidence type="ECO:0000256" key="1">
    <source>
        <dbReference type="SAM" id="MobiDB-lite"/>
    </source>
</evidence>
<keyword evidence="3" id="KW-1185">Reference proteome</keyword>
<evidence type="ECO:0000313" key="2">
    <source>
        <dbReference type="EMBL" id="UQA96288.1"/>
    </source>
</evidence>
<dbReference type="RefSeq" id="WP_248867190.1">
    <property type="nucleotide sequence ID" value="NZ_CP086322.1"/>
</dbReference>
<gene>
    <name evidence="2" type="ORF">K9S39_34380</name>
</gene>
<reference evidence="2" key="1">
    <citation type="submission" date="2021-10" db="EMBL/GenBank/DDBJ databases">
        <title>Streptomyces nigrumlapis sp.nov.,an antimicrobial producing actinobacterium isolated from Black Gobi rocks.</title>
        <authorList>
            <person name="Wen Y."/>
            <person name="Zhang W."/>
            <person name="Liu X.G."/>
        </authorList>
    </citation>
    <scope>NUCLEOTIDE SEQUENCE</scope>
    <source>
        <strain evidence="2">ST13-2-2</strain>
    </source>
</reference>
<proteinExistence type="predicted"/>